<feature type="cross-link" description="Glycyl lysine isopeptide (Lys-Gly) (interchain with G-Cter in SUMO2)" evidence="16">
    <location>
        <position position="153"/>
    </location>
</feature>
<proteinExistence type="inferred from homology"/>
<keyword evidence="9" id="KW-0106">Calcium</keyword>
<name>A0AAU9II48_9CILI</name>
<evidence type="ECO:0000256" key="8">
    <source>
        <dbReference type="ARBA" id="ARBA00022777"/>
    </source>
</evidence>
<feature type="binding site" evidence="15 17">
    <location>
        <position position="57"/>
    </location>
    <ligand>
        <name>ATP</name>
        <dbReference type="ChEBI" id="CHEBI:30616"/>
    </ligand>
</feature>
<feature type="domain" description="Protein kinase" evidence="20">
    <location>
        <begin position="28"/>
        <end position="281"/>
    </location>
</feature>
<keyword evidence="10 15" id="KW-0067">ATP-binding</keyword>
<keyword evidence="7 15" id="KW-0547">Nucleotide-binding</keyword>
<reference evidence="21" key="1">
    <citation type="submission" date="2021-09" db="EMBL/GenBank/DDBJ databases">
        <authorList>
            <consortium name="AG Swart"/>
            <person name="Singh M."/>
            <person name="Singh A."/>
            <person name="Seah K."/>
            <person name="Emmerich C."/>
        </authorList>
    </citation>
    <scope>NUCLEOTIDE SEQUENCE</scope>
    <source>
        <strain evidence="21">ATCC30299</strain>
    </source>
</reference>
<dbReference type="PROSITE" id="PS00108">
    <property type="entry name" value="PROTEIN_KINASE_ST"/>
    <property type="match status" value="1"/>
</dbReference>
<dbReference type="PROSITE" id="PS00107">
    <property type="entry name" value="PROTEIN_KINASE_ATP"/>
    <property type="match status" value="1"/>
</dbReference>
<feature type="coiled-coil region" evidence="19">
    <location>
        <begin position="374"/>
        <end position="415"/>
    </location>
</feature>
<comment type="cofactor">
    <cofactor evidence="1">
        <name>Mg(2+)</name>
        <dbReference type="ChEBI" id="CHEBI:18420"/>
    </cofactor>
</comment>
<dbReference type="InterPro" id="IPR030616">
    <property type="entry name" value="Aur-like"/>
</dbReference>
<feature type="active site" description="Proton acceptor" evidence="14">
    <location>
        <position position="151"/>
    </location>
</feature>
<dbReference type="Gene3D" id="1.10.510.10">
    <property type="entry name" value="Transferase(Phosphotransferase) domain 1"/>
    <property type="match status" value="1"/>
</dbReference>
<dbReference type="SUPFAM" id="SSF56112">
    <property type="entry name" value="Protein kinase-like (PK-like)"/>
    <property type="match status" value="1"/>
</dbReference>
<keyword evidence="19" id="KW-0175">Coiled coil</keyword>
<organism evidence="21 22">
    <name type="scientific">Blepharisma stoltei</name>
    <dbReference type="NCBI Taxonomy" id="1481888"/>
    <lineage>
        <taxon>Eukaryota</taxon>
        <taxon>Sar</taxon>
        <taxon>Alveolata</taxon>
        <taxon>Ciliophora</taxon>
        <taxon>Postciliodesmatophora</taxon>
        <taxon>Heterotrichea</taxon>
        <taxon>Heterotrichida</taxon>
        <taxon>Blepharismidae</taxon>
        <taxon>Blepharisma</taxon>
    </lineage>
</organism>
<evidence type="ECO:0000313" key="21">
    <source>
        <dbReference type="EMBL" id="CAG9312881.1"/>
    </source>
</evidence>
<dbReference type="EMBL" id="CAJZBQ010000009">
    <property type="protein sequence ID" value="CAG9312881.1"/>
    <property type="molecule type" value="Genomic_DNA"/>
</dbReference>
<comment type="subunit">
    <text evidence="2">Monomer.</text>
</comment>
<evidence type="ECO:0000256" key="5">
    <source>
        <dbReference type="ARBA" id="ARBA00022723"/>
    </source>
</evidence>
<dbReference type="SMART" id="SM00220">
    <property type="entry name" value="S_TKc"/>
    <property type="match status" value="1"/>
</dbReference>
<evidence type="ECO:0000256" key="10">
    <source>
        <dbReference type="ARBA" id="ARBA00022840"/>
    </source>
</evidence>
<protein>
    <recommendedName>
        <fullName evidence="18">Aurora kinase</fullName>
        <ecNumber evidence="18">2.7.11.1</ecNumber>
    </recommendedName>
</protein>
<comment type="catalytic activity">
    <reaction evidence="13 18">
        <text>L-seryl-[protein] + ATP = O-phospho-L-seryl-[protein] + ADP + H(+)</text>
        <dbReference type="Rhea" id="RHEA:17989"/>
        <dbReference type="Rhea" id="RHEA-COMP:9863"/>
        <dbReference type="Rhea" id="RHEA-COMP:11604"/>
        <dbReference type="ChEBI" id="CHEBI:15378"/>
        <dbReference type="ChEBI" id="CHEBI:29999"/>
        <dbReference type="ChEBI" id="CHEBI:30616"/>
        <dbReference type="ChEBI" id="CHEBI:83421"/>
        <dbReference type="ChEBI" id="CHEBI:456216"/>
        <dbReference type="EC" id="2.7.11.1"/>
    </reaction>
</comment>
<keyword evidence="8 18" id="KW-0418">Kinase</keyword>
<keyword evidence="5" id="KW-0479">Metal-binding</keyword>
<comment type="caution">
    <text evidence="21">The sequence shown here is derived from an EMBL/GenBank/DDBJ whole genome shotgun (WGS) entry which is preliminary data.</text>
</comment>
<evidence type="ECO:0000256" key="6">
    <source>
        <dbReference type="ARBA" id="ARBA00022737"/>
    </source>
</evidence>
<dbReference type="InterPro" id="IPR008271">
    <property type="entry name" value="Ser/Thr_kinase_AS"/>
</dbReference>
<evidence type="ECO:0000256" key="2">
    <source>
        <dbReference type="ARBA" id="ARBA00011245"/>
    </source>
</evidence>
<dbReference type="FunFam" id="1.10.510.10:FF:000571">
    <property type="entry name" value="Maternal embryonic leucine zipper kinase"/>
    <property type="match status" value="1"/>
</dbReference>
<accession>A0AAU9II48</accession>
<dbReference type="PANTHER" id="PTHR24350">
    <property type="entry name" value="SERINE/THREONINE-PROTEIN KINASE IAL-RELATED"/>
    <property type="match status" value="1"/>
</dbReference>
<feature type="coiled-coil region" evidence="19">
    <location>
        <begin position="460"/>
        <end position="494"/>
    </location>
</feature>
<feature type="binding site" evidence="15">
    <location>
        <position position="169"/>
    </location>
    <ligand>
        <name>ATP</name>
        <dbReference type="ChEBI" id="CHEBI:30616"/>
    </ligand>
</feature>
<dbReference type="GO" id="GO:0004674">
    <property type="term" value="F:protein serine/threonine kinase activity"/>
    <property type="evidence" value="ECO:0007669"/>
    <property type="project" value="UniProtKB-KW"/>
</dbReference>
<sequence length="698" mass="82387">MSRQFKKYLFESPSVENGEEPELQREDFEFERKLGDGAFGQVWRVRHKLTNKLYALKQVPKEKVIRMIPQFCREVYIMYELDHPHIIKLYNHFEDEKYFCLIMELAEGGTLFSKLYRERSFVERVAAQYFREIVLAVEYLHSHIPAIIHRDIKPENILIDKDGRLKLTDFGWSNYYTDDTQTPRHTMCGTLEYLPPEMIEEKMHDTSADIWCLGILLFELLTGDTPFKGVGKQDMLTKITVAKTKFPASMSPLAKDLISRMLEKESVKRISAHEIKEHRWLLDHPPIRETISQDPELKILRIDDKPKVEKGYLIISTNQVKRFANKQIKIQIQTPPKPQNRSGSQLEAFKKSIDKLKLQTEKKMRDMNNTKSLIEEKERHHQKLSHNLHDIEVRIEEKKAEYKRLADNENNLVGKINDLDLELDRISNTIDMTSLTEKARIQLEEYNAKDQLCKLHKAQLDKLRQDVKTKTLDMAEKERNLKIWQEKNSKKKEKISTHIRNESIEILRLEKETATLKNSIVKDQEKFISKNDQAVSQEMVEFIKKRLNELAGISNLQDRIALCEKKISEKEKLIIESKIEFVERRAELFKEMEEKRAKRKENQKIQTKENFSPVKTLKLKLEESENRGKGYEINQNLIQTSKKKISELKSKIDSLNHKINNVRKKRYRLNLAKKERQLEIEGIEMEIGLAKAKIFESY</sequence>
<keyword evidence="4 18" id="KW-0808">Transferase</keyword>
<feature type="coiled-coil region" evidence="19">
    <location>
        <begin position="638"/>
        <end position="665"/>
    </location>
</feature>
<dbReference type="GO" id="GO:0005524">
    <property type="term" value="F:ATP binding"/>
    <property type="evidence" value="ECO:0007669"/>
    <property type="project" value="UniProtKB-UniRule"/>
</dbReference>
<gene>
    <name evidence="21" type="ORF">BSTOLATCC_MIC7673</name>
</gene>
<feature type="binding site" evidence="15">
    <location>
        <begin position="104"/>
        <end position="106"/>
    </location>
    <ligand>
        <name>ATP</name>
        <dbReference type="ChEBI" id="CHEBI:30616"/>
    </ligand>
</feature>
<keyword evidence="3 18" id="KW-0723">Serine/threonine-protein kinase</keyword>
<dbReference type="CDD" id="cd14007">
    <property type="entry name" value="STKc_Aurora"/>
    <property type="match status" value="1"/>
</dbReference>
<evidence type="ECO:0000256" key="1">
    <source>
        <dbReference type="ARBA" id="ARBA00001946"/>
    </source>
</evidence>
<dbReference type="EC" id="2.7.11.1" evidence="18"/>
<evidence type="ECO:0000259" key="20">
    <source>
        <dbReference type="PROSITE" id="PS50011"/>
    </source>
</evidence>
<dbReference type="Pfam" id="PF00069">
    <property type="entry name" value="Pkinase"/>
    <property type="match status" value="1"/>
</dbReference>
<dbReference type="AlphaFoldDB" id="A0AAU9II48"/>
<keyword evidence="22" id="KW-1185">Reference proteome</keyword>
<comment type="catalytic activity">
    <reaction evidence="12 18">
        <text>L-threonyl-[protein] + ATP = O-phospho-L-threonyl-[protein] + ADP + H(+)</text>
        <dbReference type="Rhea" id="RHEA:46608"/>
        <dbReference type="Rhea" id="RHEA-COMP:11060"/>
        <dbReference type="Rhea" id="RHEA-COMP:11605"/>
        <dbReference type="ChEBI" id="CHEBI:15378"/>
        <dbReference type="ChEBI" id="CHEBI:30013"/>
        <dbReference type="ChEBI" id="CHEBI:30616"/>
        <dbReference type="ChEBI" id="CHEBI:61977"/>
        <dbReference type="ChEBI" id="CHEBI:456216"/>
        <dbReference type="EC" id="2.7.11.1"/>
    </reaction>
</comment>
<dbReference type="InterPro" id="IPR017441">
    <property type="entry name" value="Protein_kinase_ATP_BS"/>
</dbReference>
<evidence type="ECO:0000256" key="16">
    <source>
        <dbReference type="PIRSR" id="PIRSR630616-3"/>
    </source>
</evidence>
<dbReference type="Proteomes" id="UP001162131">
    <property type="component" value="Unassembled WGS sequence"/>
</dbReference>
<evidence type="ECO:0000256" key="14">
    <source>
        <dbReference type="PIRSR" id="PIRSR630616-1"/>
    </source>
</evidence>
<dbReference type="PROSITE" id="PS50011">
    <property type="entry name" value="PROTEIN_KINASE_DOM"/>
    <property type="match status" value="1"/>
</dbReference>
<evidence type="ECO:0000256" key="4">
    <source>
        <dbReference type="ARBA" id="ARBA00022679"/>
    </source>
</evidence>
<comment type="similarity">
    <text evidence="18">Belongs to the protein kinase superfamily. Ser/Thr protein kinase family. Aurora subfamily.</text>
</comment>
<feature type="coiled-coil region" evidence="19">
    <location>
        <begin position="553"/>
        <end position="610"/>
    </location>
</feature>
<evidence type="ECO:0000313" key="22">
    <source>
        <dbReference type="Proteomes" id="UP001162131"/>
    </source>
</evidence>
<evidence type="ECO:0000256" key="15">
    <source>
        <dbReference type="PIRSR" id="PIRSR630616-2"/>
    </source>
</evidence>
<keyword evidence="6" id="KW-0677">Repeat</keyword>
<evidence type="ECO:0000256" key="3">
    <source>
        <dbReference type="ARBA" id="ARBA00022527"/>
    </source>
</evidence>
<evidence type="ECO:0000256" key="7">
    <source>
        <dbReference type="ARBA" id="ARBA00022741"/>
    </source>
</evidence>
<evidence type="ECO:0000256" key="9">
    <source>
        <dbReference type="ARBA" id="ARBA00022837"/>
    </source>
</evidence>
<evidence type="ECO:0000256" key="19">
    <source>
        <dbReference type="SAM" id="Coils"/>
    </source>
</evidence>
<dbReference type="GO" id="GO:0046872">
    <property type="term" value="F:metal ion binding"/>
    <property type="evidence" value="ECO:0007669"/>
    <property type="project" value="UniProtKB-KW"/>
</dbReference>
<dbReference type="FunFam" id="3.30.200.20:FF:000315">
    <property type="entry name" value="Calcium-dependent protein kinase 3"/>
    <property type="match status" value="1"/>
</dbReference>
<evidence type="ECO:0000256" key="13">
    <source>
        <dbReference type="ARBA" id="ARBA00048679"/>
    </source>
</evidence>
<dbReference type="InterPro" id="IPR000719">
    <property type="entry name" value="Prot_kinase_dom"/>
</dbReference>
<evidence type="ECO:0000256" key="18">
    <source>
        <dbReference type="RuleBase" id="RU367134"/>
    </source>
</evidence>
<evidence type="ECO:0000256" key="12">
    <source>
        <dbReference type="ARBA" id="ARBA00047899"/>
    </source>
</evidence>
<comment type="similarity">
    <text evidence="11">Belongs to the protein kinase superfamily. Ser/Thr protein kinase family. CDPK subfamily.</text>
</comment>
<dbReference type="InterPro" id="IPR011009">
    <property type="entry name" value="Kinase-like_dom_sf"/>
</dbReference>
<feature type="binding site" evidence="15">
    <location>
        <begin position="155"/>
        <end position="156"/>
    </location>
    <ligand>
        <name>ATP</name>
        <dbReference type="ChEBI" id="CHEBI:30616"/>
    </ligand>
</feature>
<evidence type="ECO:0000256" key="17">
    <source>
        <dbReference type="PROSITE-ProRule" id="PRU10141"/>
    </source>
</evidence>
<evidence type="ECO:0000256" key="11">
    <source>
        <dbReference type="ARBA" id="ARBA00024334"/>
    </source>
</evidence>